<keyword evidence="3 6" id="KW-0812">Transmembrane</keyword>
<feature type="transmembrane region" description="Helical" evidence="6">
    <location>
        <begin position="75"/>
        <end position="95"/>
    </location>
</feature>
<proteinExistence type="predicted"/>
<feature type="transmembrane region" description="Helical" evidence="6">
    <location>
        <begin position="49"/>
        <end position="69"/>
    </location>
</feature>
<evidence type="ECO:0000256" key="1">
    <source>
        <dbReference type="ARBA" id="ARBA00004141"/>
    </source>
</evidence>
<evidence type="ECO:0000256" key="4">
    <source>
        <dbReference type="ARBA" id="ARBA00022989"/>
    </source>
</evidence>
<evidence type="ECO:0000256" key="6">
    <source>
        <dbReference type="SAM" id="Phobius"/>
    </source>
</evidence>
<dbReference type="RefSeq" id="WP_051589519.1">
    <property type="nucleotide sequence ID" value="NZ_CP007514.1"/>
</dbReference>
<evidence type="ECO:0000256" key="3">
    <source>
        <dbReference type="ARBA" id="ARBA00022692"/>
    </source>
</evidence>
<protein>
    <submittedName>
        <fullName evidence="7">Glycosyl transferase family 4</fullName>
    </submittedName>
</protein>
<dbReference type="eggNOG" id="COG0472">
    <property type="taxonomic scope" value="Bacteria"/>
</dbReference>
<evidence type="ECO:0000256" key="5">
    <source>
        <dbReference type="ARBA" id="ARBA00023136"/>
    </source>
</evidence>
<dbReference type="AlphaFoldDB" id="A0A023X321"/>
<dbReference type="GO" id="GO:0016780">
    <property type="term" value="F:phosphotransferase activity, for other substituted phosphate groups"/>
    <property type="evidence" value="ECO:0007669"/>
    <property type="project" value="InterPro"/>
</dbReference>
<dbReference type="GO" id="GO:0016020">
    <property type="term" value="C:membrane"/>
    <property type="evidence" value="ECO:0007669"/>
    <property type="project" value="UniProtKB-SubCell"/>
</dbReference>
<sequence>MARRKPAGPRWGSGLISFSTLFALGAALALGTLALVGGRLPRRANYLGTPIPTATGLCLVPAGLVALAYLATDGGAVLCGYLLLAALVGAADDVWGDAGARGFRGHVGALVREGRITTGTVKLLALGGGSLAVGVYVAGFGLLALAAAFVLAGWTNLGNLFDVRPGRAIKFTGLPALLLLPFASTQAALAAAGSLGGLAALFYFDARARIMLGDSGAAVAGGVVGLLAVSSGSPAAWLVAGAVVVALTAVAEFSSITRLVEEVGVLRWFDSLGRARHGR</sequence>
<name>A0A023X321_RUBRA</name>
<dbReference type="InterPro" id="IPR000715">
    <property type="entry name" value="Glycosyl_transferase_4"/>
</dbReference>
<dbReference type="HOGENOM" id="CLU_078449_0_0_11"/>
<keyword evidence="5 6" id="KW-0472">Membrane</keyword>
<accession>A0A023X321</accession>
<dbReference type="Proteomes" id="UP000025229">
    <property type="component" value="Chromosome"/>
</dbReference>
<dbReference type="KEGG" id="rrd:RradSPS_1455"/>
<reference evidence="8" key="2">
    <citation type="submission" date="2023-11" db="EMBL/GenBank/DDBJ databases">
        <title>MicrobeMod: A computational toolkit for identifying prokaryotic methylation and restriction-modification with nanopore sequencing.</title>
        <authorList>
            <person name="Crits-Christoph A."/>
            <person name="Kang S.C."/>
            <person name="Lee H."/>
            <person name="Ostrov N."/>
        </authorList>
    </citation>
    <scope>NUCLEOTIDE SEQUENCE</scope>
    <source>
        <strain evidence="8">ATCC 51242</strain>
    </source>
</reference>
<evidence type="ECO:0000313" key="7">
    <source>
        <dbReference type="EMBL" id="AHY46738.1"/>
    </source>
</evidence>
<feature type="transmembrane region" description="Helical" evidence="6">
    <location>
        <begin position="15"/>
        <end position="37"/>
    </location>
</feature>
<reference evidence="7 9" key="1">
    <citation type="submission" date="2014-03" db="EMBL/GenBank/DDBJ databases">
        <title>Complete genome sequence of the Radio-Resistant Rubrobacter radiotolerans RSPS-4.</title>
        <authorList>
            <person name="Egas C.C."/>
            <person name="Barroso C.C."/>
            <person name="Froufe H.J.C."/>
            <person name="Pacheco J.J."/>
            <person name="Albuquerque L.L."/>
            <person name="da Costa M.M.S."/>
        </authorList>
    </citation>
    <scope>NUCLEOTIDE SEQUENCE [LARGE SCALE GENOMIC DNA]</scope>
    <source>
        <strain evidence="7 9">RSPS-4</strain>
    </source>
</reference>
<dbReference type="EMBL" id="JAWXXX010000001">
    <property type="protein sequence ID" value="MDX5894145.1"/>
    <property type="molecule type" value="Genomic_DNA"/>
</dbReference>
<feature type="transmembrane region" description="Helical" evidence="6">
    <location>
        <begin position="174"/>
        <end position="204"/>
    </location>
</feature>
<gene>
    <name evidence="7" type="ORF">RradSPS_1455</name>
    <name evidence="8" type="ORF">SIL72_08890</name>
</gene>
<organism evidence="7 9">
    <name type="scientific">Rubrobacter radiotolerans</name>
    <name type="common">Arthrobacter radiotolerans</name>
    <dbReference type="NCBI Taxonomy" id="42256"/>
    <lineage>
        <taxon>Bacteria</taxon>
        <taxon>Bacillati</taxon>
        <taxon>Actinomycetota</taxon>
        <taxon>Rubrobacteria</taxon>
        <taxon>Rubrobacterales</taxon>
        <taxon>Rubrobacteraceae</taxon>
        <taxon>Rubrobacter</taxon>
    </lineage>
</organism>
<dbReference type="Proteomes" id="UP001281130">
    <property type="component" value="Unassembled WGS sequence"/>
</dbReference>
<dbReference type="EMBL" id="CP007514">
    <property type="protein sequence ID" value="AHY46738.1"/>
    <property type="molecule type" value="Genomic_DNA"/>
</dbReference>
<keyword evidence="4 6" id="KW-1133">Transmembrane helix</keyword>
<dbReference type="OrthoDB" id="2679245at2"/>
<keyword evidence="2 7" id="KW-0808">Transferase</keyword>
<feature type="transmembrane region" description="Helical" evidence="6">
    <location>
        <begin position="211"/>
        <end position="229"/>
    </location>
</feature>
<evidence type="ECO:0000313" key="8">
    <source>
        <dbReference type="EMBL" id="MDX5894145.1"/>
    </source>
</evidence>
<feature type="transmembrane region" description="Helical" evidence="6">
    <location>
        <begin position="123"/>
        <end position="154"/>
    </location>
</feature>
<comment type="subcellular location">
    <subcellularLocation>
        <location evidence="1">Membrane</location>
        <topology evidence="1">Multi-pass membrane protein</topology>
    </subcellularLocation>
</comment>
<dbReference type="Pfam" id="PF00953">
    <property type="entry name" value="Glycos_transf_4"/>
    <property type="match status" value="1"/>
</dbReference>
<keyword evidence="9" id="KW-1185">Reference proteome</keyword>
<evidence type="ECO:0000313" key="9">
    <source>
        <dbReference type="Proteomes" id="UP000025229"/>
    </source>
</evidence>
<dbReference type="STRING" id="42256.RradSPS_1455"/>
<evidence type="ECO:0000256" key="2">
    <source>
        <dbReference type="ARBA" id="ARBA00022679"/>
    </source>
</evidence>